<evidence type="ECO:0000256" key="3">
    <source>
        <dbReference type="ARBA" id="ARBA00023163"/>
    </source>
</evidence>
<dbReference type="AlphaFoldDB" id="A0A2N9H614"/>
<keyword evidence="3" id="KW-0804">Transcription</keyword>
<feature type="short sequence motif" description="VHIID" evidence="5">
    <location>
        <begin position="335"/>
        <end position="339"/>
    </location>
</feature>
<evidence type="ECO:0000313" key="6">
    <source>
        <dbReference type="EMBL" id="SPD09896.1"/>
    </source>
</evidence>
<reference evidence="6" key="1">
    <citation type="submission" date="2018-02" db="EMBL/GenBank/DDBJ databases">
        <authorList>
            <person name="Cohen D.B."/>
            <person name="Kent A.D."/>
        </authorList>
    </citation>
    <scope>NUCLEOTIDE SEQUENCE</scope>
</reference>
<name>A0A2N9H614_FAGSY</name>
<dbReference type="Pfam" id="PF03514">
    <property type="entry name" value="GRAS"/>
    <property type="match status" value="1"/>
</dbReference>
<evidence type="ECO:0000256" key="2">
    <source>
        <dbReference type="ARBA" id="ARBA00023015"/>
    </source>
</evidence>
<dbReference type="InterPro" id="IPR005202">
    <property type="entry name" value="TF_GRAS"/>
</dbReference>
<protein>
    <submittedName>
        <fullName evidence="6">Uncharacterized protein</fullName>
    </submittedName>
</protein>
<gene>
    <name evidence="6" type="ORF">FSB_LOCUS37778</name>
</gene>
<dbReference type="GO" id="GO:0005634">
    <property type="term" value="C:nucleus"/>
    <property type="evidence" value="ECO:0007669"/>
    <property type="project" value="UniProtKB-SubCell"/>
</dbReference>
<keyword evidence="2" id="KW-0805">Transcription regulation</keyword>
<proteinExistence type="inferred from homology"/>
<comment type="similarity">
    <text evidence="5">Belongs to the GRAS family.</text>
</comment>
<sequence>MANKVFSFEVFGFNVVEDNFSSFNKSWESKKEVNSEKHFHFNGAEDYGESGGIDSLCSDFGFYHGVSSEEGFLFSKYQKQEQQHESLSDYGLIDDMEFNIVSPPLHKCLEEIAKLGGFPTLPDVEPQKEKQYGFSLASLELLNNYGNGFKRLNWDRMIEPSNDMTCAMVEGQKMSTEEIMRLAGVKFIQSASQTADGLSMLSHPFGFSFYGLSNEETRDVELAEFLFASAEKVGCQQFDRTSKLLNQCDQWSSNTGNTIQRVVYYFSEALRMKIDRETGRITTKDMKRNSFDVEVELMSPNPTALACHERIPFSQVGQFAGIQAIVENVAEARKIHIIDLSIRSGVQWTVLMQALSTRSECPLELLKITAVGTNSKHLIEDTGKRLANFAQTMNLTFSFKVVIVSNMLDLKKDLFELDANETVAVYCHYSLRSMISQPNQLECIMEVVRSINPCILVVSETEANHNSPAFVSRFIEALFFYTAYFDRLETFMKRDDPHRMITESKFFGEGIRNVVAAEGEERKI</sequence>
<accession>A0A2N9H614</accession>
<dbReference type="PANTHER" id="PTHR31636">
    <property type="entry name" value="OSJNBA0084A10.13 PROTEIN-RELATED"/>
    <property type="match status" value="1"/>
</dbReference>
<evidence type="ECO:0000256" key="1">
    <source>
        <dbReference type="ARBA" id="ARBA00004123"/>
    </source>
</evidence>
<comment type="subcellular location">
    <subcellularLocation>
        <location evidence="1">Nucleus</location>
    </subcellularLocation>
</comment>
<comment type="caution">
    <text evidence="5">Lacks conserved residue(s) required for the propagation of feature annotation.</text>
</comment>
<evidence type="ECO:0000256" key="5">
    <source>
        <dbReference type="PROSITE-ProRule" id="PRU01191"/>
    </source>
</evidence>
<evidence type="ECO:0000256" key="4">
    <source>
        <dbReference type="ARBA" id="ARBA00023242"/>
    </source>
</evidence>
<feature type="region of interest" description="Leucine repeat II (LRII)" evidence="5">
    <location>
        <begin position="381"/>
        <end position="413"/>
    </location>
</feature>
<dbReference type="EMBL" id="OIVN01003260">
    <property type="protein sequence ID" value="SPD09896.1"/>
    <property type="molecule type" value="Genomic_DNA"/>
</dbReference>
<keyword evidence="4" id="KW-0539">Nucleus</keyword>
<dbReference type="PROSITE" id="PS50985">
    <property type="entry name" value="GRAS"/>
    <property type="match status" value="1"/>
</dbReference>
<organism evidence="6">
    <name type="scientific">Fagus sylvatica</name>
    <name type="common">Beechnut</name>
    <dbReference type="NCBI Taxonomy" id="28930"/>
    <lineage>
        <taxon>Eukaryota</taxon>
        <taxon>Viridiplantae</taxon>
        <taxon>Streptophyta</taxon>
        <taxon>Embryophyta</taxon>
        <taxon>Tracheophyta</taxon>
        <taxon>Spermatophyta</taxon>
        <taxon>Magnoliopsida</taxon>
        <taxon>eudicotyledons</taxon>
        <taxon>Gunneridae</taxon>
        <taxon>Pentapetalae</taxon>
        <taxon>rosids</taxon>
        <taxon>fabids</taxon>
        <taxon>Fagales</taxon>
        <taxon>Fagaceae</taxon>
        <taxon>Fagus</taxon>
    </lineage>
</organism>
<feature type="region of interest" description="SAW" evidence="5">
    <location>
        <begin position="516"/>
        <end position="524"/>
    </location>
</feature>